<sequence>MRINRLFEIINPQIAREAGSEEILLMCEIGRDIEVYNERNSSRVRGIKKETKMLAIQSGHCW</sequence>
<dbReference type="AlphaFoldDB" id="A0AAU9RGY8"/>
<name>A0AAU9RGY8_THLAR</name>
<reference evidence="1 2" key="1">
    <citation type="submission" date="2022-03" db="EMBL/GenBank/DDBJ databases">
        <authorList>
            <person name="Nunn A."/>
            <person name="Chopra R."/>
            <person name="Nunn A."/>
            <person name="Contreras Garrido A."/>
        </authorList>
    </citation>
    <scope>NUCLEOTIDE SEQUENCE [LARGE SCALE GENOMIC DNA]</scope>
</reference>
<gene>
    <name evidence="1" type="ORF">TAV2_LOCUS4881</name>
</gene>
<keyword evidence="2" id="KW-1185">Reference proteome</keyword>
<accession>A0AAU9RGY8</accession>
<dbReference type="EMBL" id="CAJVSB020000222">
    <property type="protein sequence ID" value="CAH2042910.1"/>
    <property type="molecule type" value="Genomic_DNA"/>
</dbReference>
<proteinExistence type="predicted"/>
<comment type="caution">
    <text evidence="1">The sequence shown here is derived from an EMBL/GenBank/DDBJ whole genome shotgun (WGS) entry which is preliminary data.</text>
</comment>
<protein>
    <submittedName>
        <fullName evidence="1">Uncharacterized protein</fullName>
    </submittedName>
</protein>
<evidence type="ECO:0000313" key="2">
    <source>
        <dbReference type="Proteomes" id="UP000836841"/>
    </source>
</evidence>
<evidence type="ECO:0000313" key="1">
    <source>
        <dbReference type="EMBL" id="CAH2042910.1"/>
    </source>
</evidence>
<dbReference type="Proteomes" id="UP000836841">
    <property type="component" value="Unassembled WGS sequence"/>
</dbReference>
<organism evidence="1 2">
    <name type="scientific">Thlaspi arvense</name>
    <name type="common">Field penny-cress</name>
    <dbReference type="NCBI Taxonomy" id="13288"/>
    <lineage>
        <taxon>Eukaryota</taxon>
        <taxon>Viridiplantae</taxon>
        <taxon>Streptophyta</taxon>
        <taxon>Embryophyta</taxon>
        <taxon>Tracheophyta</taxon>
        <taxon>Spermatophyta</taxon>
        <taxon>Magnoliopsida</taxon>
        <taxon>eudicotyledons</taxon>
        <taxon>Gunneridae</taxon>
        <taxon>Pentapetalae</taxon>
        <taxon>rosids</taxon>
        <taxon>malvids</taxon>
        <taxon>Brassicales</taxon>
        <taxon>Brassicaceae</taxon>
        <taxon>Thlaspideae</taxon>
        <taxon>Thlaspi</taxon>
    </lineage>
</organism>